<sequence length="136" mass="15041">MKPRRPELGSVVQFTLPNGRYAYGRVLRDAAVAFYRTTTDEPGLPPIGNRDYQFVVGVDNHALRSDLVPAVGFDPGIDEADEWPPAQATWDPITGAPRLYARGEIRPATVEEATGLEPAAVWSLEHLIPRLMESEE</sequence>
<name>A0ABN2KWE6_9MICO</name>
<keyword evidence="2" id="KW-1185">Reference proteome</keyword>
<dbReference type="Proteomes" id="UP001500506">
    <property type="component" value="Unassembled WGS sequence"/>
</dbReference>
<dbReference type="InterPro" id="IPR029278">
    <property type="entry name" value="Imm26"/>
</dbReference>
<dbReference type="Pfam" id="PF15428">
    <property type="entry name" value="Imm26"/>
    <property type="match status" value="1"/>
</dbReference>
<gene>
    <name evidence="1" type="ORF">GCM10009747_31000</name>
</gene>
<evidence type="ECO:0000313" key="1">
    <source>
        <dbReference type="EMBL" id="GAA1768024.1"/>
    </source>
</evidence>
<proteinExistence type="predicted"/>
<organism evidence="1 2">
    <name type="scientific">Agromyces humatus</name>
    <dbReference type="NCBI Taxonomy" id="279573"/>
    <lineage>
        <taxon>Bacteria</taxon>
        <taxon>Bacillati</taxon>
        <taxon>Actinomycetota</taxon>
        <taxon>Actinomycetes</taxon>
        <taxon>Micrococcales</taxon>
        <taxon>Microbacteriaceae</taxon>
        <taxon>Agromyces</taxon>
    </lineage>
</organism>
<accession>A0ABN2KWE6</accession>
<comment type="caution">
    <text evidence="1">The sequence shown here is derived from an EMBL/GenBank/DDBJ whole genome shotgun (WGS) entry which is preliminary data.</text>
</comment>
<dbReference type="RefSeq" id="WP_232499328.1">
    <property type="nucleotide sequence ID" value="NZ_BAAANH010000007.1"/>
</dbReference>
<evidence type="ECO:0000313" key="2">
    <source>
        <dbReference type="Proteomes" id="UP001500506"/>
    </source>
</evidence>
<dbReference type="EMBL" id="BAAANH010000007">
    <property type="protein sequence ID" value="GAA1768024.1"/>
    <property type="molecule type" value="Genomic_DNA"/>
</dbReference>
<reference evidence="1 2" key="1">
    <citation type="journal article" date="2019" name="Int. J. Syst. Evol. Microbiol.">
        <title>The Global Catalogue of Microorganisms (GCM) 10K type strain sequencing project: providing services to taxonomists for standard genome sequencing and annotation.</title>
        <authorList>
            <consortium name="The Broad Institute Genomics Platform"/>
            <consortium name="The Broad Institute Genome Sequencing Center for Infectious Disease"/>
            <person name="Wu L."/>
            <person name="Ma J."/>
        </authorList>
    </citation>
    <scope>NUCLEOTIDE SEQUENCE [LARGE SCALE GENOMIC DNA]</scope>
    <source>
        <strain evidence="1 2">JCM 14319</strain>
    </source>
</reference>
<protein>
    <submittedName>
        <fullName evidence="1">Uncharacterized protein</fullName>
    </submittedName>
</protein>